<dbReference type="Pfam" id="PF07963">
    <property type="entry name" value="N_methyl"/>
    <property type="match status" value="1"/>
</dbReference>
<comment type="caution">
    <text evidence="2">The sequence shown here is derived from an EMBL/GenBank/DDBJ whole genome shotgun (WGS) entry which is preliminary data.</text>
</comment>
<dbReference type="AlphaFoldDB" id="A0A1F7X1P5"/>
<keyword evidence="1" id="KW-0812">Transmembrane</keyword>
<sequence length="204" mass="22039">MTAQKYLKRLGGFTLVELLIVIAILAIIALIVIAAINPIEQANRARDAGMKADSSQMVSAIDRYFAARMEFPWVTSGAVANNDAFYGFITAQDINIGICAADCNTDGILITTNELKPEFRNRNFITATSEDFFMYVGKAAEASSSVYACYIPQARANRDRACVDETVFTLSAVDGTRIAVPVADCTGAASTAWTANNWVVCVPE</sequence>
<dbReference type="InterPro" id="IPR012902">
    <property type="entry name" value="N_methyl_site"/>
</dbReference>
<dbReference type="SUPFAM" id="SSF54523">
    <property type="entry name" value="Pili subunits"/>
    <property type="match status" value="1"/>
</dbReference>
<keyword evidence="1" id="KW-0472">Membrane</keyword>
<evidence type="ECO:0000313" key="2">
    <source>
        <dbReference type="EMBL" id="OGM09000.1"/>
    </source>
</evidence>
<dbReference type="Proteomes" id="UP000176939">
    <property type="component" value="Unassembled WGS sequence"/>
</dbReference>
<protein>
    <recommendedName>
        <fullName evidence="4">Type II secretion system protein GspG C-terminal domain-containing protein</fullName>
    </recommendedName>
</protein>
<proteinExistence type="predicted"/>
<dbReference type="InterPro" id="IPR045584">
    <property type="entry name" value="Pilin-like"/>
</dbReference>
<dbReference type="PROSITE" id="PS00409">
    <property type="entry name" value="PROKAR_NTER_METHYL"/>
    <property type="match status" value="1"/>
</dbReference>
<dbReference type="EMBL" id="MGFQ01000030">
    <property type="protein sequence ID" value="OGM09000.1"/>
    <property type="molecule type" value="Genomic_DNA"/>
</dbReference>
<feature type="transmembrane region" description="Helical" evidence="1">
    <location>
        <begin position="12"/>
        <end position="36"/>
    </location>
</feature>
<gene>
    <name evidence="2" type="ORF">A2Z67_01150</name>
</gene>
<keyword evidence="1" id="KW-1133">Transmembrane helix</keyword>
<dbReference type="Gene3D" id="3.30.700.10">
    <property type="entry name" value="Glycoprotein, Type 4 Pilin"/>
    <property type="match status" value="1"/>
</dbReference>
<evidence type="ECO:0000313" key="3">
    <source>
        <dbReference type="Proteomes" id="UP000176939"/>
    </source>
</evidence>
<dbReference type="NCBIfam" id="TIGR02532">
    <property type="entry name" value="IV_pilin_GFxxxE"/>
    <property type="match status" value="1"/>
</dbReference>
<reference evidence="2 3" key="1">
    <citation type="journal article" date="2016" name="Nat. Commun.">
        <title>Thousands of microbial genomes shed light on interconnected biogeochemical processes in an aquifer system.</title>
        <authorList>
            <person name="Anantharaman K."/>
            <person name="Brown C.T."/>
            <person name="Hug L.A."/>
            <person name="Sharon I."/>
            <person name="Castelle C.J."/>
            <person name="Probst A.J."/>
            <person name="Thomas B.C."/>
            <person name="Singh A."/>
            <person name="Wilkins M.J."/>
            <person name="Karaoz U."/>
            <person name="Brodie E.L."/>
            <person name="Williams K.H."/>
            <person name="Hubbard S.S."/>
            <person name="Banfield J.F."/>
        </authorList>
    </citation>
    <scope>NUCLEOTIDE SEQUENCE [LARGE SCALE GENOMIC DNA]</scope>
</reference>
<name>A0A1F7X1P5_9BACT</name>
<accession>A0A1F7X1P5</accession>
<evidence type="ECO:0008006" key="4">
    <source>
        <dbReference type="Google" id="ProtNLM"/>
    </source>
</evidence>
<organism evidence="2 3">
    <name type="scientific">Candidatus Woesebacteria bacterium RBG_13_36_22</name>
    <dbReference type="NCBI Taxonomy" id="1802478"/>
    <lineage>
        <taxon>Bacteria</taxon>
        <taxon>Candidatus Woeseibacteriota</taxon>
    </lineage>
</organism>
<evidence type="ECO:0000256" key="1">
    <source>
        <dbReference type="SAM" id="Phobius"/>
    </source>
</evidence>